<evidence type="ECO:0000313" key="1">
    <source>
        <dbReference type="EMBL" id="DAF42676.1"/>
    </source>
</evidence>
<dbReference type="EMBL" id="BK032497">
    <property type="protein sequence ID" value="DAF42676.1"/>
    <property type="molecule type" value="Genomic_DNA"/>
</dbReference>
<accession>A0A8S5RV87</accession>
<organism evidence="1">
    <name type="scientific">Siphoviridae sp. ctHip2</name>
    <dbReference type="NCBI Taxonomy" id="2827830"/>
    <lineage>
        <taxon>Viruses</taxon>
        <taxon>Duplodnaviria</taxon>
        <taxon>Heunggongvirae</taxon>
        <taxon>Uroviricota</taxon>
        <taxon>Caudoviricetes</taxon>
    </lineage>
</organism>
<sequence>MLKQLKIHNKTKNENKPKRLVFVYTQTDFDMCYIVI</sequence>
<name>A0A8S5RV87_9CAUD</name>
<reference evidence="1" key="1">
    <citation type="journal article" date="2021" name="Proc. Natl. Acad. Sci. U.S.A.">
        <title>A Catalog of Tens of Thousands of Viruses from Human Metagenomes Reveals Hidden Associations with Chronic Diseases.</title>
        <authorList>
            <person name="Tisza M.J."/>
            <person name="Buck C.B."/>
        </authorList>
    </citation>
    <scope>NUCLEOTIDE SEQUENCE</scope>
    <source>
        <strain evidence="1">CtHip2</strain>
    </source>
</reference>
<proteinExistence type="predicted"/>
<protein>
    <submittedName>
        <fullName evidence="1">Uncharacterized protein</fullName>
    </submittedName>
</protein>